<evidence type="ECO:0000313" key="1">
    <source>
        <dbReference type="EMBL" id="KAH6900786.1"/>
    </source>
</evidence>
<evidence type="ECO:0000313" key="2">
    <source>
        <dbReference type="Proteomes" id="UP000777438"/>
    </source>
</evidence>
<dbReference type="OrthoDB" id="27483at2759"/>
<comment type="caution">
    <text evidence="1">The sequence shown here is derived from an EMBL/GenBank/DDBJ whole genome shotgun (WGS) entry which is preliminary data.</text>
</comment>
<gene>
    <name evidence="1" type="ORF">B0T10DRAFT_543034</name>
</gene>
<name>A0A9P8WLV7_9HYPO</name>
<organism evidence="1 2">
    <name type="scientific">Thelonectria olida</name>
    <dbReference type="NCBI Taxonomy" id="1576542"/>
    <lineage>
        <taxon>Eukaryota</taxon>
        <taxon>Fungi</taxon>
        <taxon>Dikarya</taxon>
        <taxon>Ascomycota</taxon>
        <taxon>Pezizomycotina</taxon>
        <taxon>Sordariomycetes</taxon>
        <taxon>Hypocreomycetidae</taxon>
        <taxon>Hypocreales</taxon>
        <taxon>Nectriaceae</taxon>
        <taxon>Thelonectria</taxon>
    </lineage>
</organism>
<sequence>MPHAVKPEGGHPKSKGQSAFIEPVFEKRACVDPGLMVGGHHIISMPPTYDDVQAIQFACGQEAHDPRDRSVHHGWELSRKQFQLSNPAWGKYFGDVLEKASEDVQRQILYAKPHKLVLNDAKSFLGLNEAPEFPEIEEGTLLICFPSEHRGGNFHLLSDDRKKHKYSTAGQPGISTISWFPSDYQYQSEALTSGYRLILVYKIFAKHQSLFSVLQTKTMHWLNQRVGGPESILVYPLAFDYDLSTMLAEPQEKFEECDQTVISRMQQICCRRECSLMLSHLIREKDGTQTLMSIYSLDGEKLMMPMKGITLEDFGGDVFDDADEICYDTVVLIIPNDKCYRPNPLSSVLSRLRACSDGKQSIQSGVGE</sequence>
<accession>A0A9P8WLV7</accession>
<dbReference type="Proteomes" id="UP000777438">
    <property type="component" value="Unassembled WGS sequence"/>
</dbReference>
<keyword evidence="2" id="KW-1185">Reference proteome</keyword>
<dbReference type="AlphaFoldDB" id="A0A9P8WLV7"/>
<protein>
    <submittedName>
        <fullName evidence="1">Uncharacterized protein</fullName>
    </submittedName>
</protein>
<proteinExistence type="predicted"/>
<dbReference type="EMBL" id="JAGPYM010000001">
    <property type="protein sequence ID" value="KAH6900786.1"/>
    <property type="molecule type" value="Genomic_DNA"/>
</dbReference>
<reference evidence="1 2" key="1">
    <citation type="journal article" date="2021" name="Nat. Commun.">
        <title>Genetic determinants of endophytism in the Arabidopsis root mycobiome.</title>
        <authorList>
            <person name="Mesny F."/>
            <person name="Miyauchi S."/>
            <person name="Thiergart T."/>
            <person name="Pickel B."/>
            <person name="Atanasova L."/>
            <person name="Karlsson M."/>
            <person name="Huettel B."/>
            <person name="Barry K.W."/>
            <person name="Haridas S."/>
            <person name="Chen C."/>
            <person name="Bauer D."/>
            <person name="Andreopoulos W."/>
            <person name="Pangilinan J."/>
            <person name="LaButti K."/>
            <person name="Riley R."/>
            <person name="Lipzen A."/>
            <person name="Clum A."/>
            <person name="Drula E."/>
            <person name="Henrissat B."/>
            <person name="Kohler A."/>
            <person name="Grigoriev I.V."/>
            <person name="Martin F.M."/>
            <person name="Hacquard S."/>
        </authorList>
    </citation>
    <scope>NUCLEOTIDE SEQUENCE [LARGE SCALE GENOMIC DNA]</scope>
    <source>
        <strain evidence="1 2">MPI-CAGE-CH-0241</strain>
    </source>
</reference>